<evidence type="ECO:0000256" key="2">
    <source>
        <dbReference type="ARBA" id="ARBA00013194"/>
    </source>
</evidence>
<dbReference type="AlphaFoldDB" id="A0A7C3PK35"/>
<comment type="catalytic activity">
    <reaction evidence="1">
        <text>[protein]-peptidylproline (omega=180) = [protein]-peptidylproline (omega=0)</text>
        <dbReference type="Rhea" id="RHEA:16237"/>
        <dbReference type="Rhea" id="RHEA-COMP:10747"/>
        <dbReference type="Rhea" id="RHEA-COMP:10748"/>
        <dbReference type="ChEBI" id="CHEBI:83833"/>
        <dbReference type="ChEBI" id="CHEBI:83834"/>
        <dbReference type="EC" id="5.2.1.8"/>
    </reaction>
</comment>
<sequence length="243" mass="28367">MSSSAFITVNEQPITLEQATYYLQIAGKFQPFLLEILHQHAINQALQIHSHLQFSNDSVEQLLINFRVEQELTNPQDFENWLVSHGINYETFRQQYIRYLTSERLKHWLSQSRLQPYFEQRKPFLDQVILSWVVVKTKELADTLRQQIEAGTEFEDLTDVDVAIAELFHYGDLPVEIQDAIAEVQPGRLIGPLLLDHDWYVLRLEELQLAELDDALAEQLQDEIFAQWLTEQVSAMSVKLEVN</sequence>
<protein>
    <recommendedName>
        <fullName evidence="2">peptidylprolyl isomerase</fullName>
        <ecNumber evidence="2">5.2.1.8</ecNumber>
    </recommendedName>
</protein>
<dbReference type="InterPro" id="IPR050245">
    <property type="entry name" value="PrsA_foldase"/>
</dbReference>
<evidence type="ECO:0000256" key="4">
    <source>
        <dbReference type="ARBA" id="ARBA00023110"/>
    </source>
</evidence>
<accession>A0A7C3PK35</accession>
<gene>
    <name evidence="6" type="ORF">ENR64_25240</name>
</gene>
<evidence type="ECO:0000256" key="5">
    <source>
        <dbReference type="ARBA" id="ARBA00023235"/>
    </source>
</evidence>
<proteinExistence type="predicted"/>
<evidence type="ECO:0000256" key="3">
    <source>
        <dbReference type="ARBA" id="ARBA00022729"/>
    </source>
</evidence>
<dbReference type="GO" id="GO:0003755">
    <property type="term" value="F:peptidyl-prolyl cis-trans isomerase activity"/>
    <property type="evidence" value="ECO:0007669"/>
    <property type="project" value="UniProtKB-KW"/>
</dbReference>
<organism evidence="6">
    <name type="scientific">Oscillatoriales cyanobacterium SpSt-418</name>
    <dbReference type="NCBI Taxonomy" id="2282169"/>
    <lineage>
        <taxon>Bacteria</taxon>
        <taxon>Bacillati</taxon>
        <taxon>Cyanobacteriota</taxon>
        <taxon>Cyanophyceae</taxon>
        <taxon>Oscillatoriophycideae</taxon>
        <taxon>Oscillatoriales</taxon>
    </lineage>
</organism>
<dbReference type="SUPFAM" id="SSF54534">
    <property type="entry name" value="FKBP-like"/>
    <property type="match status" value="1"/>
</dbReference>
<comment type="caution">
    <text evidence="6">The sequence shown here is derived from an EMBL/GenBank/DDBJ whole genome shotgun (WGS) entry which is preliminary data.</text>
</comment>
<dbReference type="InterPro" id="IPR027304">
    <property type="entry name" value="Trigger_fact/SurA_dom_sf"/>
</dbReference>
<evidence type="ECO:0000256" key="1">
    <source>
        <dbReference type="ARBA" id="ARBA00000971"/>
    </source>
</evidence>
<keyword evidence="3" id="KW-0732">Signal</keyword>
<dbReference type="EMBL" id="DSRU01000360">
    <property type="protein sequence ID" value="HFN00999.1"/>
    <property type="molecule type" value="Genomic_DNA"/>
</dbReference>
<dbReference type="EC" id="5.2.1.8" evidence="2"/>
<dbReference type="SUPFAM" id="SSF109998">
    <property type="entry name" value="Triger factor/SurA peptide-binding domain-like"/>
    <property type="match status" value="1"/>
</dbReference>
<keyword evidence="5" id="KW-0413">Isomerase</keyword>
<dbReference type="PANTHER" id="PTHR47245:SF1">
    <property type="entry name" value="FOLDASE PROTEIN PRSA"/>
    <property type="match status" value="1"/>
</dbReference>
<keyword evidence="4" id="KW-0697">Rotamase</keyword>
<name>A0A7C3PK35_9CYAN</name>
<evidence type="ECO:0000313" key="6">
    <source>
        <dbReference type="EMBL" id="HFN00999.1"/>
    </source>
</evidence>
<dbReference type="PANTHER" id="PTHR47245">
    <property type="entry name" value="PEPTIDYLPROLYL ISOMERASE"/>
    <property type="match status" value="1"/>
</dbReference>
<reference evidence="6" key="1">
    <citation type="journal article" date="2020" name="mSystems">
        <title>Genome- and Community-Level Interaction Insights into Carbon Utilization and Element Cycling Functions of Hydrothermarchaeota in Hydrothermal Sediment.</title>
        <authorList>
            <person name="Zhou Z."/>
            <person name="Liu Y."/>
            <person name="Xu W."/>
            <person name="Pan J."/>
            <person name="Luo Z.H."/>
            <person name="Li M."/>
        </authorList>
    </citation>
    <scope>NUCLEOTIDE SEQUENCE [LARGE SCALE GENOMIC DNA]</scope>
    <source>
        <strain evidence="6">SpSt-418</strain>
    </source>
</reference>